<keyword evidence="3" id="KW-1185">Reference proteome</keyword>
<dbReference type="OrthoDB" id="8250872at2"/>
<dbReference type="EMBL" id="SPQT01000002">
    <property type="protein sequence ID" value="TFV50084.1"/>
    <property type="molecule type" value="Genomic_DNA"/>
</dbReference>
<comment type="caution">
    <text evidence="2">The sequence shown here is derived from an EMBL/GenBank/DDBJ whole genome shotgun (WGS) entry which is preliminary data.</text>
</comment>
<protein>
    <submittedName>
        <fullName evidence="2">Uncharacterized protein</fullName>
    </submittedName>
</protein>
<evidence type="ECO:0000313" key="2">
    <source>
        <dbReference type="EMBL" id="TFV50084.1"/>
    </source>
</evidence>
<dbReference type="Proteomes" id="UP000297966">
    <property type="component" value="Unassembled WGS sequence"/>
</dbReference>
<keyword evidence="1" id="KW-1133">Transmembrane helix</keyword>
<keyword evidence="1" id="KW-0472">Membrane</keyword>
<evidence type="ECO:0000313" key="3">
    <source>
        <dbReference type="Proteomes" id="UP000297966"/>
    </source>
</evidence>
<name>A0A4Y9M4F0_9BRAD</name>
<dbReference type="RefSeq" id="WP_135173653.1">
    <property type="nucleotide sequence ID" value="NZ_SPQT01000002.1"/>
</dbReference>
<proteinExistence type="predicted"/>
<gene>
    <name evidence="2" type="ORF">E4K65_07980</name>
</gene>
<organism evidence="2 3">
    <name type="scientific">Bradyrhizobium niftali</name>
    <dbReference type="NCBI Taxonomy" id="2560055"/>
    <lineage>
        <taxon>Bacteria</taxon>
        <taxon>Pseudomonadati</taxon>
        <taxon>Pseudomonadota</taxon>
        <taxon>Alphaproteobacteria</taxon>
        <taxon>Hyphomicrobiales</taxon>
        <taxon>Nitrobacteraceae</taxon>
        <taxon>Bradyrhizobium</taxon>
    </lineage>
</organism>
<accession>A0A4Y9M4F0</accession>
<feature type="transmembrane region" description="Helical" evidence="1">
    <location>
        <begin position="43"/>
        <end position="63"/>
    </location>
</feature>
<sequence length="66" mass="7094">MEKVVHDLLAPIVRSFISDWGFALFQKLATWLDAKIPSRAAKVVIGLLLGLTAIASIVIVTALSGF</sequence>
<evidence type="ECO:0000256" key="1">
    <source>
        <dbReference type="SAM" id="Phobius"/>
    </source>
</evidence>
<reference evidence="2 3" key="1">
    <citation type="submission" date="2019-03" db="EMBL/GenBank/DDBJ databases">
        <title>Bradyrhizobium diversity isolated from nodules of Chamaecrista fasciculata.</title>
        <authorList>
            <person name="Klepa M.S."/>
            <person name="Urquiaga M.O."/>
            <person name="Hungria M."/>
            <person name="Delamuta J.R."/>
        </authorList>
    </citation>
    <scope>NUCLEOTIDE SEQUENCE [LARGE SCALE GENOMIC DNA]</scope>
    <source>
        <strain evidence="2 3">CNPSo 3448</strain>
    </source>
</reference>
<keyword evidence="1" id="KW-0812">Transmembrane</keyword>
<dbReference type="AlphaFoldDB" id="A0A4Y9M4F0"/>